<gene>
    <name evidence="8" type="ORF">EAH89_10260</name>
</gene>
<evidence type="ECO:0000256" key="7">
    <source>
        <dbReference type="ARBA" id="ARBA00034473"/>
    </source>
</evidence>
<dbReference type="OrthoDB" id="9762335at2"/>
<evidence type="ECO:0000313" key="9">
    <source>
        <dbReference type="Proteomes" id="UP000317078"/>
    </source>
</evidence>
<dbReference type="AlphaFoldDB" id="A0A502G778"/>
<evidence type="ECO:0000256" key="2">
    <source>
        <dbReference type="ARBA" id="ARBA00008520"/>
    </source>
</evidence>
<keyword evidence="6" id="KW-0732">Signal</keyword>
<dbReference type="PANTHER" id="PTHR43649:SF31">
    <property type="entry name" value="SN-GLYCEROL-3-PHOSPHATE-BINDING PERIPLASMIC PROTEIN UGPB"/>
    <property type="match status" value="1"/>
</dbReference>
<dbReference type="Pfam" id="PF13416">
    <property type="entry name" value="SBP_bac_8"/>
    <property type="match status" value="1"/>
</dbReference>
<dbReference type="SUPFAM" id="SSF53850">
    <property type="entry name" value="Periplasmic binding protein-like II"/>
    <property type="match status" value="1"/>
</dbReference>
<dbReference type="InterPro" id="IPR050490">
    <property type="entry name" value="Bact_solute-bd_prot1"/>
</dbReference>
<organism evidence="8 9">
    <name type="scientific">Muricoccus nepalensis</name>
    <dbReference type="NCBI Taxonomy" id="1854500"/>
    <lineage>
        <taxon>Bacteria</taxon>
        <taxon>Pseudomonadati</taxon>
        <taxon>Pseudomonadota</taxon>
        <taxon>Alphaproteobacteria</taxon>
        <taxon>Acetobacterales</taxon>
        <taxon>Roseomonadaceae</taxon>
        <taxon>Muricoccus</taxon>
    </lineage>
</organism>
<name>A0A502G778_9PROT</name>
<dbReference type="GO" id="GO:0042597">
    <property type="term" value="C:periplasmic space"/>
    <property type="evidence" value="ECO:0007669"/>
    <property type="project" value="UniProtKB-SubCell"/>
</dbReference>
<keyword evidence="9" id="KW-1185">Reference proteome</keyword>
<sequence>MSGVNGERLEEMTRQFNAAQSDFAVTPIFKGTYDELINATVAAYRTRTQPQLVQIYERGFMTMLLSGAVVPVQELMAAQRHNINWADFIKPIAGYYTHKGELAAMPFNSSTPILFFNKAHFAKAGLEKPAETWQALEQQLRQVKAAGGPGSIMADDYHWSWFENYSAINDYQYATKNNGFGGLDTEFTYNRTPVVQQVGRMKRWMDDGLLQTAGQGVAAAAVFTSGRSATFIASTATHAAVMAAANLEWDAVPLPYEEGRTPRNSVIGGAVLWALRGHADADNAGTASFLAFVAKPETQVWWHKATGYVPATNAAYALAQSQGWYRERPTQEIAVKQLTRGEPTANSLGYRFGNFTQTMFAQREEAERAFGGQKPPQQAMDDAVSRGNEILRRFERLNAGRY</sequence>
<evidence type="ECO:0000256" key="5">
    <source>
        <dbReference type="ARBA" id="ARBA00022448"/>
    </source>
</evidence>
<dbReference type="PANTHER" id="PTHR43649">
    <property type="entry name" value="ARABINOSE-BINDING PROTEIN-RELATED"/>
    <property type="match status" value="1"/>
</dbReference>
<accession>A0A502G778</accession>
<comment type="similarity">
    <text evidence="2">Belongs to the bacterial solute-binding protein 1 family.</text>
</comment>
<keyword evidence="5" id="KW-0813">Transport</keyword>
<reference evidence="8 9" key="1">
    <citation type="journal article" date="2019" name="Environ. Microbiol.">
        <title>Species interactions and distinct microbial communities in high Arctic permafrost affected cryosols are associated with the CH4 and CO2 gas fluxes.</title>
        <authorList>
            <person name="Altshuler I."/>
            <person name="Hamel J."/>
            <person name="Turney S."/>
            <person name="Magnuson E."/>
            <person name="Levesque R."/>
            <person name="Greer C."/>
            <person name="Whyte L.G."/>
        </authorList>
    </citation>
    <scope>NUCLEOTIDE SEQUENCE [LARGE SCALE GENOMIC DNA]</scope>
    <source>
        <strain evidence="8 9">S9.3B</strain>
    </source>
</reference>
<comment type="function">
    <text evidence="7">Part of the ABC transporter complex UgpBAEC involved in sn-glycerol-3-phosphate (G3P) import. Binds G3P.</text>
</comment>
<evidence type="ECO:0000256" key="4">
    <source>
        <dbReference type="ARBA" id="ARBA00017470"/>
    </source>
</evidence>
<evidence type="ECO:0000256" key="3">
    <source>
        <dbReference type="ARBA" id="ARBA00011557"/>
    </source>
</evidence>
<dbReference type="Gene3D" id="3.40.190.10">
    <property type="entry name" value="Periplasmic binding protein-like II"/>
    <property type="match status" value="2"/>
</dbReference>
<dbReference type="InterPro" id="IPR006059">
    <property type="entry name" value="SBP"/>
</dbReference>
<evidence type="ECO:0000256" key="1">
    <source>
        <dbReference type="ARBA" id="ARBA00004418"/>
    </source>
</evidence>
<dbReference type="Proteomes" id="UP000317078">
    <property type="component" value="Unassembled WGS sequence"/>
</dbReference>
<comment type="subcellular location">
    <subcellularLocation>
        <location evidence="1">Periplasm</location>
    </subcellularLocation>
</comment>
<dbReference type="EMBL" id="RCZP01000007">
    <property type="protein sequence ID" value="TPG57845.1"/>
    <property type="molecule type" value="Genomic_DNA"/>
</dbReference>
<evidence type="ECO:0000256" key="6">
    <source>
        <dbReference type="ARBA" id="ARBA00022729"/>
    </source>
</evidence>
<protein>
    <recommendedName>
        <fullName evidence="4">sn-glycerol-3-phosphate-binding periplasmic protein UgpB</fullName>
    </recommendedName>
</protein>
<comment type="subunit">
    <text evidence="3">The complex is composed of two ATP-binding proteins (UgpC), two transmembrane proteins (UgpA and UgpE) and a solute-binding protein (UgpB).</text>
</comment>
<evidence type="ECO:0000313" key="8">
    <source>
        <dbReference type="EMBL" id="TPG57845.1"/>
    </source>
</evidence>
<proteinExistence type="inferred from homology"/>
<comment type="caution">
    <text evidence="8">The sequence shown here is derived from an EMBL/GenBank/DDBJ whole genome shotgun (WGS) entry which is preliminary data.</text>
</comment>